<gene>
    <name evidence="1" type="ORF">MSAN_00860500</name>
</gene>
<sequence>MSSKTLTFYTTTRRASKRLNDPVQIVLTVSLDPDKPVMYRSSKEPYDTRTMETQLPIAWQVLQFDIPNSLQHVSVDYTEEFGVTETLTEIRGVYSPGLCSLGVDTGKLVKYSGKAWSSDTLYSPGPPLKHFAIQNNAGNTAEIALCIYSTREQDAQQPYIPVVLLGPLNDGCELLCTTPIFLQAYLTTSYRRGQRLPMSVVENSFLFKDSAGKAQPKLMSDLKRCCTFHVYSLPNGETTVEMTLNRD</sequence>
<dbReference type="OrthoDB" id="2969026at2759"/>
<dbReference type="AlphaFoldDB" id="A0A8H6YVP3"/>
<keyword evidence="2" id="KW-1185">Reference proteome</keyword>
<comment type="caution">
    <text evidence="1">The sequence shown here is derived from an EMBL/GenBank/DDBJ whole genome shotgun (WGS) entry which is preliminary data.</text>
</comment>
<dbReference type="Proteomes" id="UP000623467">
    <property type="component" value="Unassembled WGS sequence"/>
</dbReference>
<organism evidence="1 2">
    <name type="scientific">Mycena sanguinolenta</name>
    <dbReference type="NCBI Taxonomy" id="230812"/>
    <lineage>
        <taxon>Eukaryota</taxon>
        <taxon>Fungi</taxon>
        <taxon>Dikarya</taxon>
        <taxon>Basidiomycota</taxon>
        <taxon>Agaricomycotina</taxon>
        <taxon>Agaricomycetes</taxon>
        <taxon>Agaricomycetidae</taxon>
        <taxon>Agaricales</taxon>
        <taxon>Marasmiineae</taxon>
        <taxon>Mycenaceae</taxon>
        <taxon>Mycena</taxon>
    </lineage>
</organism>
<evidence type="ECO:0000313" key="1">
    <source>
        <dbReference type="EMBL" id="KAF7367953.1"/>
    </source>
</evidence>
<evidence type="ECO:0000313" key="2">
    <source>
        <dbReference type="Proteomes" id="UP000623467"/>
    </source>
</evidence>
<accession>A0A8H6YVP3</accession>
<name>A0A8H6YVP3_9AGAR</name>
<dbReference type="EMBL" id="JACAZH010000005">
    <property type="protein sequence ID" value="KAF7367953.1"/>
    <property type="molecule type" value="Genomic_DNA"/>
</dbReference>
<protein>
    <submittedName>
        <fullName evidence="1">Uncharacterized protein</fullName>
    </submittedName>
</protein>
<proteinExistence type="predicted"/>
<reference evidence="1" key="1">
    <citation type="submission" date="2020-05" db="EMBL/GenBank/DDBJ databases">
        <title>Mycena genomes resolve the evolution of fungal bioluminescence.</title>
        <authorList>
            <person name="Tsai I.J."/>
        </authorList>
    </citation>
    <scope>NUCLEOTIDE SEQUENCE</scope>
    <source>
        <strain evidence="1">160909Yilan</strain>
    </source>
</reference>